<dbReference type="InterPro" id="IPR003423">
    <property type="entry name" value="OMP_efflux"/>
</dbReference>
<keyword evidence="7" id="KW-0998">Cell outer membrane</keyword>
<feature type="coiled-coil region" evidence="8">
    <location>
        <begin position="360"/>
        <end position="450"/>
    </location>
</feature>
<dbReference type="InterPro" id="IPR051906">
    <property type="entry name" value="TolC-like"/>
</dbReference>
<keyword evidence="4" id="KW-1134">Transmembrane beta strand</keyword>
<comment type="similarity">
    <text evidence="2">Belongs to the outer membrane factor (OMF) (TC 1.B.17) family.</text>
</comment>
<dbReference type="SUPFAM" id="SSF56954">
    <property type="entry name" value="Outer membrane efflux proteins (OEP)"/>
    <property type="match status" value="1"/>
</dbReference>
<comment type="subcellular location">
    <subcellularLocation>
        <location evidence="1">Cell outer membrane</location>
    </subcellularLocation>
</comment>
<evidence type="ECO:0000256" key="4">
    <source>
        <dbReference type="ARBA" id="ARBA00022452"/>
    </source>
</evidence>
<protein>
    <submittedName>
        <fullName evidence="9">Outer membrane protein TolC</fullName>
    </submittedName>
</protein>
<gene>
    <name evidence="9" type="ORF">DFR79_1493</name>
</gene>
<keyword evidence="6" id="KW-0472">Membrane</keyword>
<dbReference type="PANTHER" id="PTHR30026:SF20">
    <property type="entry name" value="OUTER MEMBRANE PROTEIN TOLC"/>
    <property type="match status" value="1"/>
</dbReference>
<dbReference type="Pfam" id="PF02321">
    <property type="entry name" value="OEP"/>
    <property type="match status" value="1"/>
</dbReference>
<reference evidence="9 10" key="1">
    <citation type="submission" date="2019-03" db="EMBL/GenBank/DDBJ databases">
        <title>Subsurface microbial communities from deep shales in Ohio and West Virginia, USA.</title>
        <authorList>
            <person name="Wrighton K."/>
        </authorList>
    </citation>
    <scope>NUCLEOTIDE SEQUENCE [LARGE SCALE GENOMIC DNA]</scope>
    <source>
        <strain evidence="9 10">MA284_T2</strain>
    </source>
</reference>
<evidence type="ECO:0000313" key="10">
    <source>
        <dbReference type="Proteomes" id="UP000295064"/>
    </source>
</evidence>
<sequence length="480" mass="55137">MNKNKNIVLILLISLLFVFSLNFSLAAEEMTLEKAIRQGLNNNLEIRQQQNTIASLERELKTIRARQGWQIEVAANYNEVIDTGNPAAAAGVLNSTNNTMTGSGANTTLNINRSFASGLIISQEAVYNDQEESDYGTIISYPLFSGVPTEKEKEYYQQEQELLKEKNNLNSLIEDKLSSWLESYLQLIRLEQGRKNAELQLKTAKITLSEKKELYNLQQISESELNQAKVDLLDSEIKVSNLKNQYQNALESFKLELSLNKNMSINFDNNQYFNKLQSELINYQKYEFNKLYQIMLSSDYDLQSALINLSLQKKQLEWFQNEGRAEINLSGSYNYSTEKSAVGVTFSYDLFDGGQRELNEENLKENLKLAQDNLENLKEKKKLALESQLNSLNSAINNRESAQLKLNSAEKQLNLAEAQYNSGFIDQTEYTQQQLAYQQNEINYQQAEDQVFIAELELTMFLNNNIREINNEVLNYDKND</sequence>
<dbReference type="PANTHER" id="PTHR30026">
    <property type="entry name" value="OUTER MEMBRANE PROTEIN TOLC"/>
    <property type="match status" value="1"/>
</dbReference>
<evidence type="ECO:0000256" key="1">
    <source>
        <dbReference type="ARBA" id="ARBA00004442"/>
    </source>
</evidence>
<evidence type="ECO:0000313" key="9">
    <source>
        <dbReference type="EMBL" id="TDO71322.1"/>
    </source>
</evidence>
<dbReference type="AlphaFoldDB" id="A0A4R6L9K2"/>
<keyword evidence="8" id="KW-0175">Coiled coil</keyword>
<dbReference type="GO" id="GO:0015288">
    <property type="term" value="F:porin activity"/>
    <property type="evidence" value="ECO:0007669"/>
    <property type="project" value="TreeGrafter"/>
</dbReference>
<keyword evidence="5" id="KW-0812">Transmembrane</keyword>
<dbReference type="GO" id="GO:1990281">
    <property type="term" value="C:efflux pump complex"/>
    <property type="evidence" value="ECO:0007669"/>
    <property type="project" value="TreeGrafter"/>
</dbReference>
<evidence type="ECO:0000256" key="3">
    <source>
        <dbReference type="ARBA" id="ARBA00022448"/>
    </source>
</evidence>
<dbReference type="RefSeq" id="WP_133516392.1">
    <property type="nucleotide sequence ID" value="NZ_SNWX01000049.1"/>
</dbReference>
<name>A0A4R6L9K2_9FIRM</name>
<keyword evidence="3" id="KW-0813">Transport</keyword>
<evidence type="ECO:0000256" key="2">
    <source>
        <dbReference type="ARBA" id="ARBA00007613"/>
    </source>
</evidence>
<dbReference type="EMBL" id="SNWX01000049">
    <property type="protein sequence ID" value="TDO71322.1"/>
    <property type="molecule type" value="Genomic_DNA"/>
</dbReference>
<dbReference type="Proteomes" id="UP000295064">
    <property type="component" value="Unassembled WGS sequence"/>
</dbReference>
<dbReference type="Gene3D" id="1.20.1600.10">
    <property type="entry name" value="Outer membrane efflux proteins (OEP)"/>
    <property type="match status" value="1"/>
</dbReference>
<accession>A0A4R6L9K2</accession>
<feature type="coiled-coil region" evidence="8">
    <location>
        <begin position="156"/>
        <end position="252"/>
    </location>
</feature>
<proteinExistence type="inferred from homology"/>
<evidence type="ECO:0000256" key="6">
    <source>
        <dbReference type="ARBA" id="ARBA00023136"/>
    </source>
</evidence>
<evidence type="ECO:0000256" key="8">
    <source>
        <dbReference type="SAM" id="Coils"/>
    </source>
</evidence>
<dbReference type="OrthoDB" id="2112957at2"/>
<evidence type="ECO:0000256" key="7">
    <source>
        <dbReference type="ARBA" id="ARBA00023237"/>
    </source>
</evidence>
<dbReference type="GO" id="GO:0009279">
    <property type="term" value="C:cell outer membrane"/>
    <property type="evidence" value="ECO:0007669"/>
    <property type="project" value="UniProtKB-SubCell"/>
</dbReference>
<comment type="caution">
    <text evidence="9">The sequence shown here is derived from an EMBL/GenBank/DDBJ whole genome shotgun (WGS) entry which is preliminary data.</text>
</comment>
<organism evidence="9 10">
    <name type="scientific">Halanaerobium saccharolyticum</name>
    <dbReference type="NCBI Taxonomy" id="43595"/>
    <lineage>
        <taxon>Bacteria</taxon>
        <taxon>Bacillati</taxon>
        <taxon>Bacillota</taxon>
        <taxon>Clostridia</taxon>
        <taxon>Halanaerobiales</taxon>
        <taxon>Halanaerobiaceae</taxon>
        <taxon>Halanaerobium</taxon>
    </lineage>
</organism>
<dbReference type="GO" id="GO:0015562">
    <property type="term" value="F:efflux transmembrane transporter activity"/>
    <property type="evidence" value="ECO:0007669"/>
    <property type="project" value="InterPro"/>
</dbReference>
<evidence type="ECO:0000256" key="5">
    <source>
        <dbReference type="ARBA" id="ARBA00022692"/>
    </source>
</evidence>